<reference evidence="2" key="2">
    <citation type="submission" date="2020-09" db="EMBL/GenBank/DDBJ databases">
        <authorList>
            <person name="Sun Q."/>
            <person name="Ohkuma M."/>
        </authorList>
    </citation>
    <scope>NUCLEOTIDE SEQUENCE</scope>
    <source>
        <strain evidence="2">JCM 3131</strain>
    </source>
</reference>
<evidence type="ECO:0000256" key="1">
    <source>
        <dbReference type="SAM" id="MobiDB-lite"/>
    </source>
</evidence>
<reference evidence="2" key="1">
    <citation type="journal article" date="2014" name="Int. J. Syst. Evol. Microbiol.">
        <title>Complete genome sequence of Corynebacterium casei LMG S-19264T (=DSM 44701T), isolated from a smear-ripened cheese.</title>
        <authorList>
            <consortium name="US DOE Joint Genome Institute (JGI-PGF)"/>
            <person name="Walter F."/>
            <person name="Albersmeier A."/>
            <person name="Kalinowski J."/>
            <person name="Ruckert C."/>
        </authorList>
    </citation>
    <scope>NUCLEOTIDE SEQUENCE</scope>
    <source>
        <strain evidence="2">JCM 3131</strain>
    </source>
</reference>
<comment type="caution">
    <text evidence="2">The sequence shown here is derived from an EMBL/GenBank/DDBJ whole genome shotgun (WGS) entry which is preliminary data.</text>
</comment>
<dbReference type="RefSeq" id="WP_189218084.1">
    <property type="nucleotide sequence ID" value="NZ_BMQK01000008.1"/>
</dbReference>
<feature type="compositionally biased region" description="Polar residues" evidence="1">
    <location>
        <begin position="1"/>
        <end position="20"/>
    </location>
</feature>
<dbReference type="Proteomes" id="UP000620156">
    <property type="component" value="Unassembled WGS sequence"/>
</dbReference>
<keyword evidence="3" id="KW-1185">Reference proteome</keyword>
<organism evidence="2 3">
    <name type="scientific">Streptomyces ruber</name>
    <dbReference type="NCBI Taxonomy" id="83378"/>
    <lineage>
        <taxon>Bacteria</taxon>
        <taxon>Bacillati</taxon>
        <taxon>Actinomycetota</taxon>
        <taxon>Actinomycetes</taxon>
        <taxon>Kitasatosporales</taxon>
        <taxon>Streptomycetaceae</taxon>
        <taxon>Streptomyces</taxon>
    </lineage>
</organism>
<dbReference type="AlphaFoldDB" id="A0A918BFE3"/>
<accession>A0A918BFE3</accession>
<gene>
    <name evidence="2" type="ORF">GCM10010145_38550</name>
</gene>
<sequence>MSDTHITDQVQGQVPDQDTSARGRHRGVIRAEDVEVAPSGRHRKPSGQAAPAESAA</sequence>
<proteinExistence type="predicted"/>
<protein>
    <submittedName>
        <fullName evidence="2">Uncharacterized protein</fullName>
    </submittedName>
</protein>
<evidence type="ECO:0000313" key="3">
    <source>
        <dbReference type="Proteomes" id="UP000620156"/>
    </source>
</evidence>
<feature type="region of interest" description="Disordered" evidence="1">
    <location>
        <begin position="1"/>
        <end position="56"/>
    </location>
</feature>
<name>A0A918BFE3_9ACTN</name>
<evidence type="ECO:0000313" key="2">
    <source>
        <dbReference type="EMBL" id="GGQ64983.1"/>
    </source>
</evidence>
<dbReference type="EMBL" id="BMQK01000008">
    <property type="protein sequence ID" value="GGQ64983.1"/>
    <property type="molecule type" value="Genomic_DNA"/>
</dbReference>